<comment type="similarity">
    <text evidence="8">Belongs to the major facilitator superfamily. DHA1 family. Polyamines/proton antiporter (TC 2.A.1.2.16) subfamily.</text>
</comment>
<evidence type="ECO:0000256" key="5">
    <source>
        <dbReference type="ARBA" id="ARBA00022989"/>
    </source>
</evidence>
<evidence type="ECO:0000313" key="12">
    <source>
        <dbReference type="EMBL" id="PNP42237.1"/>
    </source>
</evidence>
<feature type="transmembrane region" description="Helical" evidence="10">
    <location>
        <begin position="199"/>
        <end position="224"/>
    </location>
</feature>
<name>A0A2K0T9N7_9HYPO</name>
<keyword evidence="2" id="KW-0813">Transport</keyword>
<feature type="compositionally biased region" description="Polar residues" evidence="9">
    <location>
        <begin position="532"/>
        <end position="554"/>
    </location>
</feature>
<evidence type="ECO:0000256" key="9">
    <source>
        <dbReference type="SAM" id="MobiDB-lite"/>
    </source>
</evidence>
<comment type="caution">
    <text evidence="12">The sequence shown here is derived from an EMBL/GenBank/DDBJ whole genome shotgun (WGS) entry which is preliminary data.</text>
</comment>
<feature type="region of interest" description="Disordered" evidence="9">
    <location>
        <begin position="532"/>
        <end position="560"/>
    </location>
</feature>
<feature type="transmembrane region" description="Helical" evidence="10">
    <location>
        <begin position="79"/>
        <end position="98"/>
    </location>
</feature>
<feature type="transmembrane region" description="Helical" evidence="10">
    <location>
        <begin position="306"/>
        <end position="331"/>
    </location>
</feature>
<evidence type="ECO:0000256" key="1">
    <source>
        <dbReference type="ARBA" id="ARBA00004651"/>
    </source>
</evidence>
<feature type="transmembrane region" description="Helical" evidence="10">
    <location>
        <begin position="343"/>
        <end position="365"/>
    </location>
</feature>
<gene>
    <name evidence="12" type="ORF">TGAMA5MH_05919</name>
</gene>
<feature type="transmembrane region" description="Helical" evidence="10">
    <location>
        <begin position="446"/>
        <end position="469"/>
    </location>
</feature>
<reference evidence="12 13" key="1">
    <citation type="submission" date="2017-02" db="EMBL/GenBank/DDBJ databases">
        <title>Genomes of Trichoderma spp. with biocontrol activity.</title>
        <authorList>
            <person name="Gardiner D."/>
            <person name="Kazan K."/>
            <person name="Vos C."/>
            <person name="Harvey P."/>
        </authorList>
    </citation>
    <scope>NUCLEOTIDE SEQUENCE [LARGE SCALE GENOMIC DNA]</scope>
    <source>
        <strain evidence="12 13">A5MH</strain>
    </source>
</reference>
<keyword evidence="4 10" id="KW-0812">Transmembrane</keyword>
<evidence type="ECO:0000256" key="3">
    <source>
        <dbReference type="ARBA" id="ARBA00022475"/>
    </source>
</evidence>
<dbReference type="Pfam" id="PF07690">
    <property type="entry name" value="MFS_1"/>
    <property type="match status" value="1"/>
</dbReference>
<dbReference type="SUPFAM" id="SSF103473">
    <property type="entry name" value="MFS general substrate transporter"/>
    <property type="match status" value="1"/>
</dbReference>
<feature type="domain" description="Major facilitator superfamily (MFS) profile" evidence="11">
    <location>
        <begin position="76"/>
        <end position="505"/>
    </location>
</feature>
<dbReference type="CDD" id="cd17323">
    <property type="entry name" value="MFS_Tpo1_MDR_like"/>
    <property type="match status" value="1"/>
</dbReference>
<dbReference type="InterPro" id="IPR036259">
    <property type="entry name" value="MFS_trans_sf"/>
</dbReference>
<accession>A0A2K0T9N7</accession>
<feature type="transmembrane region" description="Helical" evidence="10">
    <location>
        <begin position="386"/>
        <end position="407"/>
    </location>
</feature>
<evidence type="ECO:0000256" key="2">
    <source>
        <dbReference type="ARBA" id="ARBA00022448"/>
    </source>
</evidence>
<dbReference type="Gene3D" id="1.20.1250.20">
    <property type="entry name" value="MFS general substrate transporter like domains"/>
    <property type="match status" value="1"/>
</dbReference>
<dbReference type="GO" id="GO:0005886">
    <property type="term" value="C:plasma membrane"/>
    <property type="evidence" value="ECO:0007669"/>
    <property type="project" value="UniProtKB-SubCell"/>
</dbReference>
<evidence type="ECO:0000256" key="10">
    <source>
        <dbReference type="SAM" id="Phobius"/>
    </source>
</evidence>
<feature type="transmembrane region" description="Helical" evidence="10">
    <location>
        <begin position="413"/>
        <end position="434"/>
    </location>
</feature>
<evidence type="ECO:0000256" key="4">
    <source>
        <dbReference type="ARBA" id="ARBA00022692"/>
    </source>
</evidence>
<dbReference type="GO" id="GO:0022857">
    <property type="term" value="F:transmembrane transporter activity"/>
    <property type="evidence" value="ECO:0007669"/>
    <property type="project" value="InterPro"/>
</dbReference>
<keyword evidence="5 10" id="KW-1133">Transmembrane helix</keyword>
<keyword evidence="7" id="KW-0325">Glycoprotein</keyword>
<dbReference type="OrthoDB" id="446368at2759"/>
<evidence type="ECO:0000256" key="6">
    <source>
        <dbReference type="ARBA" id="ARBA00023136"/>
    </source>
</evidence>
<evidence type="ECO:0000256" key="7">
    <source>
        <dbReference type="ARBA" id="ARBA00023180"/>
    </source>
</evidence>
<sequence length="560" mass="60648">MVHTATPSDDKEGGSMKPSVRPSWLKIVFSDSNLTKEIIEHHYNGSGTEDDPYIVRWLENDVLDPKNYSLVVKWSLTQILAFSFLCVSFLSSAYTGGITEIQAEYGGSSALNSLGVGFFVLGFAVGPFLWAPLSEHYGRRIVFVATYFMATVFNVGVAVSQNLTSILVLRFFAGLFGSSPITNSGGAVTDMFEAEERGLALTVFSVAPFLGPVLGPIIGGFVGAGVGWRWLMGLLAIMTGCTWIAGTLFVPETYSPVLLRRRALKLSILTGKVYMSPFDSKSAQKSLLPHLWSVFSKPWALLTEPIVLLLSVYLAIVFGTLYLLFAAYPIVYAQDRRWPQGIAGLPFIGILIGNLSALAFSFFLNKRYVAVAKKHQSNGTRTPPEARLPPCLIGCIFIPIGLFWFAWTNSPSVHWIASIAAGAPFGFGLVCVFMGITNYLVDAYTIYAASVLAGGAVLRGIFAVIFPLFTTKMYANLGIHWASSVPGFMAVACVPFPYIFYRYGDAIRARCRYAAQAEAALQALRNSNVAASSETAPNADSRTSNVAASSQTARTAEGEA</sequence>
<evidence type="ECO:0000256" key="8">
    <source>
        <dbReference type="ARBA" id="ARBA00038459"/>
    </source>
</evidence>
<dbReference type="EMBL" id="MTYH01000051">
    <property type="protein sequence ID" value="PNP42237.1"/>
    <property type="molecule type" value="Genomic_DNA"/>
</dbReference>
<dbReference type="Proteomes" id="UP000236546">
    <property type="component" value="Unassembled WGS sequence"/>
</dbReference>
<feature type="transmembrane region" description="Helical" evidence="10">
    <location>
        <begin position="110"/>
        <end position="129"/>
    </location>
</feature>
<feature type="transmembrane region" description="Helical" evidence="10">
    <location>
        <begin position="481"/>
        <end position="501"/>
    </location>
</feature>
<organism evidence="12 13">
    <name type="scientific">Trichoderma gamsii</name>
    <dbReference type="NCBI Taxonomy" id="398673"/>
    <lineage>
        <taxon>Eukaryota</taxon>
        <taxon>Fungi</taxon>
        <taxon>Dikarya</taxon>
        <taxon>Ascomycota</taxon>
        <taxon>Pezizomycotina</taxon>
        <taxon>Sordariomycetes</taxon>
        <taxon>Hypocreomycetidae</taxon>
        <taxon>Hypocreales</taxon>
        <taxon>Hypocreaceae</taxon>
        <taxon>Trichoderma</taxon>
    </lineage>
</organism>
<feature type="transmembrane region" description="Helical" evidence="10">
    <location>
        <begin position="230"/>
        <end position="251"/>
    </location>
</feature>
<protein>
    <recommendedName>
        <fullName evidence="11">Major facilitator superfamily (MFS) profile domain-containing protein</fullName>
    </recommendedName>
</protein>
<dbReference type="FunFam" id="1.20.1250.20:FF:000011">
    <property type="entry name" value="MFS multidrug transporter, putative"/>
    <property type="match status" value="1"/>
</dbReference>
<proteinExistence type="inferred from homology"/>
<dbReference type="PANTHER" id="PTHR23502">
    <property type="entry name" value="MAJOR FACILITATOR SUPERFAMILY"/>
    <property type="match status" value="1"/>
</dbReference>
<dbReference type="InterPro" id="IPR020846">
    <property type="entry name" value="MFS_dom"/>
</dbReference>
<dbReference type="AlphaFoldDB" id="A0A2K0T9N7"/>
<comment type="subcellular location">
    <subcellularLocation>
        <location evidence="1">Cell membrane</location>
        <topology evidence="1">Multi-pass membrane protein</topology>
    </subcellularLocation>
</comment>
<feature type="transmembrane region" description="Helical" evidence="10">
    <location>
        <begin position="141"/>
        <end position="160"/>
    </location>
</feature>
<keyword evidence="6 10" id="KW-0472">Membrane</keyword>
<dbReference type="InterPro" id="IPR011701">
    <property type="entry name" value="MFS"/>
</dbReference>
<evidence type="ECO:0000259" key="11">
    <source>
        <dbReference type="PROSITE" id="PS50850"/>
    </source>
</evidence>
<dbReference type="PROSITE" id="PS50850">
    <property type="entry name" value="MFS"/>
    <property type="match status" value="1"/>
</dbReference>
<evidence type="ECO:0000313" key="13">
    <source>
        <dbReference type="Proteomes" id="UP000236546"/>
    </source>
</evidence>
<dbReference type="PANTHER" id="PTHR23502:SF186">
    <property type="entry name" value="MAJOR FACILITATOR SUPERFAMILY (MFS) PROFILE DOMAIN-CONTAINING PROTEIN"/>
    <property type="match status" value="1"/>
</dbReference>
<keyword evidence="3" id="KW-1003">Cell membrane</keyword>